<dbReference type="AlphaFoldDB" id="A0A4U2ZNA0"/>
<feature type="non-terminal residue" evidence="4">
    <location>
        <position position="1"/>
    </location>
</feature>
<evidence type="ECO:0000313" key="5">
    <source>
        <dbReference type="Proteomes" id="UP000305222"/>
    </source>
</evidence>
<evidence type="ECO:0000256" key="1">
    <source>
        <dbReference type="ARBA" id="ARBA00023002"/>
    </source>
</evidence>
<dbReference type="GO" id="GO:0008977">
    <property type="term" value="F:prephenate dehydrogenase (NAD+) activity"/>
    <property type="evidence" value="ECO:0007669"/>
    <property type="project" value="InterPro"/>
</dbReference>
<keyword evidence="1" id="KW-0560">Oxidoreductase</keyword>
<dbReference type="Proteomes" id="UP000305222">
    <property type="component" value="Unassembled WGS sequence"/>
</dbReference>
<dbReference type="GO" id="GO:0070403">
    <property type="term" value="F:NAD+ binding"/>
    <property type="evidence" value="ECO:0007669"/>
    <property type="project" value="TreeGrafter"/>
</dbReference>
<accession>A0A4U2ZNA0</accession>
<feature type="domain" description="Prephenate/arogenate dehydrogenase" evidence="3">
    <location>
        <begin position="1"/>
        <end position="75"/>
    </location>
</feature>
<sequence length="75" mass="8339">VLNTEEHDYVTGIVSHFPHLIAAGLVKQVEKHAGDNPLIHQLAAGGFKDITRIASSSPKMWSDIVRQNREHLMVL</sequence>
<dbReference type="Gene3D" id="1.10.3660.10">
    <property type="entry name" value="6-phosphogluconate dehydrogenase C-terminal like domain"/>
    <property type="match status" value="1"/>
</dbReference>
<protein>
    <submittedName>
        <fullName evidence="4">Prephenate dehydrogenase/arogenate dehydrogenase family protein</fullName>
    </submittedName>
</protein>
<evidence type="ECO:0000259" key="3">
    <source>
        <dbReference type="PROSITE" id="PS51176"/>
    </source>
</evidence>
<dbReference type="InterPro" id="IPR003099">
    <property type="entry name" value="Prephen_DH"/>
</dbReference>
<proteinExistence type="predicted"/>
<organism evidence="4 5">
    <name type="scientific">Bacillus wiedmannii</name>
    <dbReference type="NCBI Taxonomy" id="1890302"/>
    <lineage>
        <taxon>Bacteria</taxon>
        <taxon>Bacillati</taxon>
        <taxon>Bacillota</taxon>
        <taxon>Bacilli</taxon>
        <taxon>Bacillales</taxon>
        <taxon>Bacillaceae</taxon>
        <taxon>Bacillus</taxon>
        <taxon>Bacillus cereus group</taxon>
    </lineage>
</organism>
<dbReference type="GO" id="GO:0004665">
    <property type="term" value="F:prephenate dehydrogenase (NADP+) activity"/>
    <property type="evidence" value="ECO:0007669"/>
    <property type="project" value="InterPro"/>
</dbReference>
<evidence type="ECO:0000313" key="4">
    <source>
        <dbReference type="EMBL" id="TKI76287.1"/>
    </source>
</evidence>
<dbReference type="PANTHER" id="PTHR21363:SF0">
    <property type="entry name" value="PREPHENATE DEHYDROGENASE [NADP(+)]"/>
    <property type="match status" value="1"/>
</dbReference>
<name>A0A4U2ZNA0_9BACI</name>
<comment type="caution">
    <text evidence="4">The sequence shown here is derived from an EMBL/GenBank/DDBJ whole genome shotgun (WGS) entry which is preliminary data.</text>
</comment>
<comment type="pathway">
    <text evidence="2">Amino-acid biosynthesis.</text>
</comment>
<dbReference type="PANTHER" id="PTHR21363">
    <property type="entry name" value="PREPHENATE DEHYDROGENASE"/>
    <property type="match status" value="1"/>
</dbReference>
<feature type="non-terminal residue" evidence="4">
    <location>
        <position position="75"/>
    </location>
</feature>
<dbReference type="SUPFAM" id="SSF48179">
    <property type="entry name" value="6-phosphogluconate dehydrogenase C-terminal domain-like"/>
    <property type="match status" value="1"/>
</dbReference>
<dbReference type="PROSITE" id="PS51176">
    <property type="entry name" value="PDH_ADH"/>
    <property type="match status" value="1"/>
</dbReference>
<dbReference type="InterPro" id="IPR008927">
    <property type="entry name" value="6-PGluconate_DH-like_C_sf"/>
</dbReference>
<reference evidence="4 5" key="1">
    <citation type="journal article" date="2019" name="Environ. Microbiol.">
        <title>An active ?-lactamase is a part of an orchestrated cell wall stress resistance network of Bacillus subtilis and related rhizosphere species.</title>
        <authorList>
            <person name="Bucher T."/>
            <person name="Keren-Paz A."/>
            <person name="Hausser J."/>
            <person name="Olender T."/>
            <person name="Cytryn E."/>
            <person name="Kolodkin-Gal I."/>
        </authorList>
    </citation>
    <scope>NUCLEOTIDE SEQUENCE [LARGE SCALE GENOMIC DNA]</scope>
    <source>
        <strain evidence="4 5">I5</strain>
    </source>
</reference>
<evidence type="ECO:0000256" key="2">
    <source>
        <dbReference type="ARBA" id="ARBA00029440"/>
    </source>
</evidence>
<dbReference type="GO" id="GO:0006571">
    <property type="term" value="P:tyrosine biosynthetic process"/>
    <property type="evidence" value="ECO:0007669"/>
    <property type="project" value="InterPro"/>
</dbReference>
<dbReference type="InterPro" id="IPR050812">
    <property type="entry name" value="Preph/Arog_dehydrog"/>
</dbReference>
<dbReference type="InterPro" id="IPR046825">
    <property type="entry name" value="PDH_C"/>
</dbReference>
<gene>
    <name evidence="4" type="ORF">FC699_37655</name>
</gene>
<dbReference type="EMBL" id="SZON01003955">
    <property type="protein sequence ID" value="TKI76287.1"/>
    <property type="molecule type" value="Genomic_DNA"/>
</dbReference>
<dbReference type="Pfam" id="PF20463">
    <property type="entry name" value="PDH_C"/>
    <property type="match status" value="1"/>
</dbReference>